<dbReference type="Gene3D" id="2.30.40.10">
    <property type="entry name" value="Urease, subunit C, domain 1"/>
    <property type="match status" value="1"/>
</dbReference>
<dbReference type="AlphaFoldDB" id="A0A517N261"/>
<protein>
    <submittedName>
        <fullName evidence="3">D-aminoacylase</fullName>
        <ecNumber evidence="3">3.5.1.81</ecNumber>
    </submittedName>
</protein>
<dbReference type="Gene3D" id="3.20.20.140">
    <property type="entry name" value="Metal-dependent hydrolases"/>
    <property type="match status" value="1"/>
</dbReference>
<feature type="signal peptide" evidence="1">
    <location>
        <begin position="1"/>
        <end position="23"/>
    </location>
</feature>
<dbReference type="Proteomes" id="UP000319852">
    <property type="component" value="Chromosome"/>
</dbReference>
<sequence precursor="true">MPFRFSIAVAFLLACSLFPTALAAENTDQPISADFVLQDGTIVDGTGGEPYQGSVAVRDDKIIAVGKFTPGEVKRTIDCRGLVICPGFIDLHNHSDSTILTPETRDSRCYLTQGCTTLVTGNCGGGPIEVGKYYDELAAQGIGVNVAHLLPQGSLRGEVIGQTRRAPNDTELQKMQSLADTAMQEGAWGMSTGLQYVPGSYADTAELVAIASRIAKQGGFYASHMRDESDELLEAVEETIEIGRQANLPVHVSHFKSSKRRNWGKVRAAAHVIEEARKNGVRVTADQYPYTASSTSIMAMLLSDKEREGGNQATAERLKNPTEAARLRPYVAEALAARDRVMIASSKQQPDWVGMLIREVAAAEKREPIDIAMEILLDASAQGVNFSMDEGDVRYVMMLPWVATASDGSVKIDDGSRPHPRSFGTFPRKIGRYAIQDKVLPLAAAIRSASGLPADILGMTDRGYVRTDQVADLVVFDPVELQDNATYQEPFQPSQGVRWVLVNGKLAIDNGELLETLAGKPLRRDSGGE</sequence>
<dbReference type="SUPFAM" id="SSF51556">
    <property type="entry name" value="Metallo-dependent hydrolases"/>
    <property type="match status" value="1"/>
</dbReference>
<dbReference type="Gene3D" id="3.30.1490.130">
    <property type="entry name" value="D-aminoacylase. Domain 3"/>
    <property type="match status" value="1"/>
</dbReference>
<evidence type="ECO:0000313" key="3">
    <source>
        <dbReference type="EMBL" id="QDT01224.1"/>
    </source>
</evidence>
<accession>A0A517N261</accession>
<keyword evidence="3" id="KW-0378">Hydrolase</keyword>
<reference evidence="3 4" key="1">
    <citation type="submission" date="2019-02" db="EMBL/GenBank/DDBJ databases">
        <title>Deep-cultivation of Planctomycetes and their phenomic and genomic characterization uncovers novel biology.</title>
        <authorList>
            <person name="Wiegand S."/>
            <person name="Jogler M."/>
            <person name="Boedeker C."/>
            <person name="Pinto D."/>
            <person name="Vollmers J."/>
            <person name="Rivas-Marin E."/>
            <person name="Kohn T."/>
            <person name="Peeters S.H."/>
            <person name="Heuer A."/>
            <person name="Rast P."/>
            <person name="Oberbeckmann S."/>
            <person name="Bunk B."/>
            <person name="Jeske O."/>
            <person name="Meyerdierks A."/>
            <person name="Storesund J.E."/>
            <person name="Kallscheuer N."/>
            <person name="Luecker S."/>
            <person name="Lage O.M."/>
            <person name="Pohl T."/>
            <person name="Merkel B.J."/>
            <person name="Hornburger P."/>
            <person name="Mueller R.-W."/>
            <person name="Bruemmer F."/>
            <person name="Labrenz M."/>
            <person name="Spormann A.M."/>
            <person name="Op den Camp H."/>
            <person name="Overmann J."/>
            <person name="Amann R."/>
            <person name="Jetten M.S.M."/>
            <person name="Mascher T."/>
            <person name="Medema M.H."/>
            <person name="Devos D.P."/>
            <person name="Kaster A.-K."/>
            <person name="Ovreas L."/>
            <person name="Rohde M."/>
            <person name="Galperin M.Y."/>
            <person name="Jogler C."/>
        </authorList>
    </citation>
    <scope>NUCLEOTIDE SEQUENCE [LARGE SCALE GENOMIC DNA]</scope>
    <source>
        <strain evidence="3 4">HG15A2</strain>
    </source>
</reference>
<dbReference type="KEGG" id="amob:HG15A2_45660"/>
<feature type="chain" id="PRO_5021758334" evidence="1">
    <location>
        <begin position="24"/>
        <end position="529"/>
    </location>
</feature>
<dbReference type="PROSITE" id="PS51257">
    <property type="entry name" value="PROKAR_LIPOPROTEIN"/>
    <property type="match status" value="1"/>
</dbReference>
<dbReference type="EMBL" id="CP036263">
    <property type="protein sequence ID" value="QDT01224.1"/>
    <property type="molecule type" value="Genomic_DNA"/>
</dbReference>
<dbReference type="SUPFAM" id="SSF51338">
    <property type="entry name" value="Composite domain of metallo-dependent hydrolases"/>
    <property type="match status" value="1"/>
</dbReference>
<dbReference type="PANTHER" id="PTHR11647">
    <property type="entry name" value="HYDRANTOINASE/DIHYDROPYRIMIDINASE FAMILY MEMBER"/>
    <property type="match status" value="1"/>
</dbReference>
<dbReference type="InterPro" id="IPR032466">
    <property type="entry name" value="Metal_Hydrolase"/>
</dbReference>
<dbReference type="PANTHER" id="PTHR11647:SF1">
    <property type="entry name" value="COLLAPSIN RESPONSE MEDIATOR PROTEIN"/>
    <property type="match status" value="1"/>
</dbReference>
<organism evidence="3 4">
    <name type="scientific">Adhaeretor mobilis</name>
    <dbReference type="NCBI Taxonomy" id="1930276"/>
    <lineage>
        <taxon>Bacteria</taxon>
        <taxon>Pseudomonadati</taxon>
        <taxon>Planctomycetota</taxon>
        <taxon>Planctomycetia</taxon>
        <taxon>Pirellulales</taxon>
        <taxon>Lacipirellulaceae</taxon>
        <taxon>Adhaeretor</taxon>
    </lineage>
</organism>
<dbReference type="GO" id="GO:0047420">
    <property type="term" value="F:N-acyl-D-amino-acid deacylase activity"/>
    <property type="evidence" value="ECO:0007669"/>
    <property type="project" value="UniProtKB-EC"/>
</dbReference>
<name>A0A517N261_9BACT</name>
<feature type="domain" description="Amidohydrolase 3" evidence="2">
    <location>
        <begin position="75"/>
        <end position="506"/>
    </location>
</feature>
<evidence type="ECO:0000259" key="2">
    <source>
        <dbReference type="Pfam" id="PF07969"/>
    </source>
</evidence>
<dbReference type="EC" id="3.5.1.81" evidence="3"/>
<keyword evidence="1" id="KW-0732">Signal</keyword>
<dbReference type="InterPro" id="IPR011059">
    <property type="entry name" value="Metal-dep_hydrolase_composite"/>
</dbReference>
<dbReference type="OrthoDB" id="9775607at2"/>
<keyword evidence="4" id="KW-1185">Reference proteome</keyword>
<dbReference type="InterPro" id="IPR023100">
    <property type="entry name" value="D-aminoacylase_insert_dom_sf"/>
</dbReference>
<dbReference type="CDD" id="cd01297">
    <property type="entry name" value="D-aminoacylase"/>
    <property type="match status" value="1"/>
</dbReference>
<proteinExistence type="predicted"/>
<dbReference type="InterPro" id="IPR013108">
    <property type="entry name" value="Amidohydro_3"/>
</dbReference>
<evidence type="ECO:0000313" key="4">
    <source>
        <dbReference type="Proteomes" id="UP000319852"/>
    </source>
</evidence>
<dbReference type="Pfam" id="PF07969">
    <property type="entry name" value="Amidohydro_3"/>
    <property type="match status" value="1"/>
</dbReference>
<dbReference type="InterPro" id="IPR050378">
    <property type="entry name" value="Metallo-dep_Hydrolases_sf"/>
</dbReference>
<gene>
    <name evidence="3" type="primary">dan</name>
    <name evidence="3" type="ORF">HG15A2_45660</name>
</gene>
<evidence type="ECO:0000256" key="1">
    <source>
        <dbReference type="SAM" id="SignalP"/>
    </source>
</evidence>